<comment type="similarity">
    <text evidence="1">Belongs to the GMC oxidoreductase family.</text>
</comment>
<evidence type="ECO:0000313" key="6">
    <source>
        <dbReference type="EMBL" id="RIB09025.1"/>
    </source>
</evidence>
<evidence type="ECO:0000256" key="4">
    <source>
        <dbReference type="ARBA" id="ARBA00023002"/>
    </source>
</evidence>
<feature type="non-terminal residue" evidence="6">
    <location>
        <position position="1"/>
    </location>
</feature>
<proteinExistence type="inferred from homology"/>
<organism evidence="6 7">
    <name type="scientific">Gigaspora rosea</name>
    <dbReference type="NCBI Taxonomy" id="44941"/>
    <lineage>
        <taxon>Eukaryota</taxon>
        <taxon>Fungi</taxon>
        <taxon>Fungi incertae sedis</taxon>
        <taxon>Mucoromycota</taxon>
        <taxon>Glomeromycotina</taxon>
        <taxon>Glomeromycetes</taxon>
        <taxon>Diversisporales</taxon>
        <taxon>Gigasporaceae</taxon>
        <taxon>Gigaspora</taxon>
    </lineage>
</organism>
<dbReference type="Gene3D" id="3.50.50.60">
    <property type="entry name" value="FAD/NAD(P)-binding domain"/>
    <property type="match status" value="1"/>
</dbReference>
<dbReference type="PANTHER" id="PTHR46056">
    <property type="entry name" value="LONG-CHAIN-ALCOHOL OXIDASE"/>
    <property type="match status" value="1"/>
</dbReference>
<dbReference type="SUPFAM" id="SSF51905">
    <property type="entry name" value="FAD/NAD(P)-binding domain"/>
    <property type="match status" value="1"/>
</dbReference>
<keyword evidence="3" id="KW-0274">FAD</keyword>
<dbReference type="Proteomes" id="UP000266673">
    <property type="component" value="Unassembled WGS sequence"/>
</dbReference>
<sequence length="79" mass="9137">YMSFTAFLLITYSKISINPRTSVVNPKGKVWEVDNLYAADLSIFPTSVGVNPMVRYSFIEPFTTYKVLTLYNNFLDYHL</sequence>
<keyword evidence="7" id="KW-1185">Reference proteome</keyword>
<protein>
    <recommendedName>
        <fullName evidence="5">Glucose-methanol-choline oxidoreductase C-terminal domain-containing protein</fullName>
    </recommendedName>
</protein>
<dbReference type="EMBL" id="QKWP01001426">
    <property type="protein sequence ID" value="RIB09025.1"/>
    <property type="molecule type" value="Genomic_DNA"/>
</dbReference>
<dbReference type="InterPro" id="IPR036188">
    <property type="entry name" value="FAD/NAD-bd_sf"/>
</dbReference>
<comment type="caution">
    <text evidence="6">The sequence shown here is derived from an EMBL/GenBank/DDBJ whole genome shotgun (WGS) entry which is preliminary data.</text>
</comment>
<dbReference type="STRING" id="44941.A0A397UFF0"/>
<keyword evidence="4" id="KW-0560">Oxidoreductase</keyword>
<evidence type="ECO:0000259" key="5">
    <source>
        <dbReference type="Pfam" id="PF05199"/>
    </source>
</evidence>
<evidence type="ECO:0000256" key="2">
    <source>
        <dbReference type="ARBA" id="ARBA00022630"/>
    </source>
</evidence>
<evidence type="ECO:0000256" key="1">
    <source>
        <dbReference type="ARBA" id="ARBA00010790"/>
    </source>
</evidence>
<evidence type="ECO:0000313" key="7">
    <source>
        <dbReference type="Proteomes" id="UP000266673"/>
    </source>
</evidence>
<dbReference type="GO" id="GO:0016614">
    <property type="term" value="F:oxidoreductase activity, acting on CH-OH group of donors"/>
    <property type="evidence" value="ECO:0007669"/>
    <property type="project" value="InterPro"/>
</dbReference>
<accession>A0A397UFF0</accession>
<reference evidence="6 7" key="1">
    <citation type="submission" date="2018-06" db="EMBL/GenBank/DDBJ databases">
        <title>Comparative genomics reveals the genomic features of Rhizophagus irregularis, R. cerebriforme, R. diaphanum and Gigaspora rosea, and their symbiotic lifestyle signature.</title>
        <authorList>
            <person name="Morin E."/>
            <person name="San Clemente H."/>
            <person name="Chen E.C.H."/>
            <person name="De La Providencia I."/>
            <person name="Hainaut M."/>
            <person name="Kuo A."/>
            <person name="Kohler A."/>
            <person name="Murat C."/>
            <person name="Tang N."/>
            <person name="Roy S."/>
            <person name="Loubradou J."/>
            <person name="Henrissat B."/>
            <person name="Grigoriev I.V."/>
            <person name="Corradi N."/>
            <person name="Roux C."/>
            <person name="Martin F.M."/>
        </authorList>
    </citation>
    <scope>NUCLEOTIDE SEQUENCE [LARGE SCALE GENOMIC DNA]</scope>
    <source>
        <strain evidence="6 7">DAOM 194757</strain>
    </source>
</reference>
<evidence type="ECO:0000256" key="3">
    <source>
        <dbReference type="ARBA" id="ARBA00022827"/>
    </source>
</evidence>
<dbReference type="Pfam" id="PF05199">
    <property type="entry name" value="GMC_oxred_C"/>
    <property type="match status" value="1"/>
</dbReference>
<dbReference type="InterPro" id="IPR007867">
    <property type="entry name" value="GMC_OxRtase_C"/>
</dbReference>
<feature type="domain" description="Glucose-methanol-choline oxidoreductase C-terminal" evidence="5">
    <location>
        <begin position="18"/>
        <end position="54"/>
    </location>
</feature>
<name>A0A397UFF0_9GLOM</name>
<dbReference type="OrthoDB" id="2435075at2759"/>
<gene>
    <name evidence="6" type="ORF">C2G38_2109662</name>
</gene>
<dbReference type="AlphaFoldDB" id="A0A397UFF0"/>
<dbReference type="PANTHER" id="PTHR46056:SF4">
    <property type="entry name" value="LONG-CHAIN-ALCOHOL OXIDASE FAO4A"/>
    <property type="match status" value="1"/>
</dbReference>
<keyword evidence="2" id="KW-0285">Flavoprotein</keyword>